<protein>
    <recommendedName>
        <fullName evidence="2">Polysaccharide pyruvyl transferase domain-containing protein</fullName>
    </recommendedName>
</protein>
<evidence type="ECO:0000259" key="2">
    <source>
        <dbReference type="Pfam" id="PF04230"/>
    </source>
</evidence>
<feature type="domain" description="Polysaccharide pyruvyl transferase" evidence="2">
    <location>
        <begin position="13"/>
        <end position="300"/>
    </location>
</feature>
<dbReference type="PANTHER" id="PTHR36836:SF1">
    <property type="entry name" value="COLANIC ACID BIOSYNTHESIS PROTEIN WCAK"/>
    <property type="match status" value="1"/>
</dbReference>
<name>A0A0A0EX65_9GAMM</name>
<dbReference type="eggNOG" id="COG2327">
    <property type="taxonomic scope" value="Bacteria"/>
</dbReference>
<gene>
    <name evidence="3" type="ORF">N800_00350</name>
</gene>
<dbReference type="Proteomes" id="UP000029998">
    <property type="component" value="Unassembled WGS sequence"/>
</dbReference>
<sequence length="1001" mass="110519">MRVLATGWYGAGNVGDELILRILARWCEEAGARVTTLSPFPRHTRSIHGLEAVDAFDFSAAAESMLDADLFVLGGGGLFQTHHGFTVPGLFDYAPGDISAYARPALMAHQMGVPTLLWAQGVGPLNGDHPREIVRDVFSKASFASVRDEVSNRTLREIGVGHDVLVAPDPVWAFPVDRSGQRSIGATRRLGLVLREWSFQPGWEDAFVAAIRSAASPQNERLVWIPFQVGEEGASSADMVLARSLMARLGEYEHEVAASPDPDDMVAVLAGCDRLVCMRLHAQILALKLGRPALCIEYDPKMSRVSEMSGLPESLRLMPSAPPEAWRNGMRTLLETDRPLVSMERIFELEAAALAHKVLLHSAIDSVRGRESSRRWSSDRFDWVGTWSDSTAQRAFARREAALVAQLARSEGQVTALAGAMRQHELAVSTAERAVALSEGMVAAKEAELTALRAQVATGAERLHALQADVDACRADVAGLREELDRKDRQQLALRQEREAYSSECLELRKEIESRITVTNALMSEVSQLRADHDVAGRERDRMQGLLAERSAELDKVVGSWTWRLTHPIRLGRALLVLPAHERRALAYSAMRSAFWAMPQPLRLKLDSLRHRFVQRAKVAEEVELPASDAGLDWIALVDAAGKVAIVPSAFEFEELANQRPINLAKYLAGRGYTVLFAAWQWSRDERLSKSNQQVHPGIWQIDLYSLIDNVGKLARRQDPSSIYVLTLPAPELVNLHQAVRRSGFAVVYDILDEWEAFNAVGQAPWYSKAHEHEAVMAADVVAAVSPPLTAKFGHLRGDMHVIGNGYTPAVLGLDNKFCAAGARNDGKQLRIGYFGHLTDAWFDWGLVLDAARQLPDCRFEIIGYGEPQWVRDAASQVPNLTLLGKVPPSDLWKHARHWHAGLAPFRPGPLAVAIDPIKVYEYIYLGLPTVCTGIPHLADLPGVSVVEGLGAFVEACQAQLEIQPDYEAMERCLEQTTWEARFDSMLRLVDADGLRGMYGS</sequence>
<dbReference type="Pfam" id="PF04230">
    <property type="entry name" value="PS_pyruv_trans"/>
    <property type="match status" value="1"/>
</dbReference>
<keyword evidence="1" id="KW-0175">Coiled coil</keyword>
<organism evidence="3 4">
    <name type="scientific">Lysobacter daejeonensis GH1-9</name>
    <dbReference type="NCBI Taxonomy" id="1385517"/>
    <lineage>
        <taxon>Bacteria</taxon>
        <taxon>Pseudomonadati</taxon>
        <taxon>Pseudomonadota</taxon>
        <taxon>Gammaproteobacteria</taxon>
        <taxon>Lysobacterales</taxon>
        <taxon>Lysobacteraceae</taxon>
        <taxon>Aerolutibacter</taxon>
    </lineage>
</organism>
<evidence type="ECO:0000256" key="1">
    <source>
        <dbReference type="SAM" id="Coils"/>
    </source>
</evidence>
<keyword evidence="4" id="KW-1185">Reference proteome</keyword>
<dbReference type="SUPFAM" id="SSF53756">
    <property type="entry name" value="UDP-Glycosyltransferase/glycogen phosphorylase"/>
    <property type="match status" value="1"/>
</dbReference>
<dbReference type="STRING" id="1385517.N800_00350"/>
<comment type="caution">
    <text evidence="3">The sequence shown here is derived from an EMBL/GenBank/DDBJ whole genome shotgun (WGS) entry which is preliminary data.</text>
</comment>
<evidence type="ECO:0000313" key="3">
    <source>
        <dbReference type="EMBL" id="KGM55114.1"/>
    </source>
</evidence>
<feature type="coiled-coil region" evidence="1">
    <location>
        <begin position="463"/>
        <end position="497"/>
    </location>
</feature>
<dbReference type="Gene3D" id="3.40.50.2000">
    <property type="entry name" value="Glycogen Phosphorylase B"/>
    <property type="match status" value="1"/>
</dbReference>
<evidence type="ECO:0000313" key="4">
    <source>
        <dbReference type="Proteomes" id="UP000029998"/>
    </source>
</evidence>
<proteinExistence type="predicted"/>
<dbReference type="Gene3D" id="1.10.287.1490">
    <property type="match status" value="1"/>
</dbReference>
<reference evidence="3 4" key="1">
    <citation type="submission" date="2013-08" db="EMBL/GenBank/DDBJ databases">
        <title>Genome sequencing of Lysobacter.</title>
        <authorList>
            <person name="Zhang S."/>
            <person name="Wang G."/>
        </authorList>
    </citation>
    <scope>NUCLEOTIDE SEQUENCE [LARGE SCALE GENOMIC DNA]</scope>
    <source>
        <strain evidence="3 4">GH1-9</strain>
    </source>
</reference>
<dbReference type="AlphaFoldDB" id="A0A0A0EX65"/>
<dbReference type="PANTHER" id="PTHR36836">
    <property type="entry name" value="COLANIC ACID BIOSYNTHESIS PROTEIN WCAK"/>
    <property type="match status" value="1"/>
</dbReference>
<dbReference type="eggNOG" id="COG4372">
    <property type="taxonomic scope" value="Bacteria"/>
</dbReference>
<accession>A0A0A0EX65</accession>
<dbReference type="EMBL" id="AVPU01000007">
    <property type="protein sequence ID" value="KGM55114.1"/>
    <property type="molecule type" value="Genomic_DNA"/>
</dbReference>
<dbReference type="InterPro" id="IPR007345">
    <property type="entry name" value="Polysacch_pyruvyl_Trfase"/>
</dbReference>